<comment type="caution">
    <text evidence="2">The sequence shown here is derived from an EMBL/GenBank/DDBJ whole genome shotgun (WGS) entry which is preliminary data.</text>
</comment>
<feature type="domain" description="DUF58" evidence="1">
    <location>
        <begin position="48"/>
        <end position="204"/>
    </location>
</feature>
<dbReference type="AlphaFoldDB" id="A0A8J7QLM6"/>
<accession>A0A8J7QLM6</accession>
<dbReference type="InterPro" id="IPR002881">
    <property type="entry name" value="DUF58"/>
</dbReference>
<evidence type="ECO:0000259" key="1">
    <source>
        <dbReference type="Pfam" id="PF01882"/>
    </source>
</evidence>
<dbReference type="RefSeq" id="WP_207860528.1">
    <property type="nucleotide sequence ID" value="NZ_JAFREP010000018.1"/>
</dbReference>
<proteinExistence type="predicted"/>
<dbReference type="PANTHER" id="PTHR33608:SF6">
    <property type="entry name" value="BLL2464 PROTEIN"/>
    <property type="match status" value="1"/>
</dbReference>
<reference evidence="2" key="1">
    <citation type="submission" date="2021-03" db="EMBL/GenBank/DDBJ databases">
        <authorList>
            <person name="Wang G."/>
        </authorList>
    </citation>
    <scope>NUCLEOTIDE SEQUENCE</scope>
    <source>
        <strain evidence="2">KCTC 12899</strain>
    </source>
</reference>
<evidence type="ECO:0000313" key="2">
    <source>
        <dbReference type="EMBL" id="MBO1320573.1"/>
    </source>
</evidence>
<dbReference type="EMBL" id="JAFREP010000018">
    <property type="protein sequence ID" value="MBO1320573.1"/>
    <property type="molecule type" value="Genomic_DNA"/>
</dbReference>
<gene>
    <name evidence="2" type="ORF">J3U88_19000</name>
</gene>
<dbReference type="PANTHER" id="PTHR33608">
    <property type="entry name" value="BLL2464 PROTEIN"/>
    <property type="match status" value="1"/>
</dbReference>
<dbReference type="Pfam" id="PF01882">
    <property type="entry name" value="DUF58"/>
    <property type="match status" value="1"/>
</dbReference>
<keyword evidence="3" id="KW-1185">Reference proteome</keyword>
<name>A0A8J7QLM6_9BACT</name>
<sequence>MVLRPLPREDQWLNRFHLDARRRVRAGAQGGHLTRRRGQSLRFREFTPYLAGDDIRAVDWRQSARFGPDHDLLVRRFEAEEPLTLIVTLDARPSMWLPQPLPKMQIALWLTEALARLTCKQGDTFVLHQLATGKVYPVKTRRAADTLVERCRLAPGETAPVNLGQLERTMPPAAVWLVVSDFYSEAPQCHAALADLWRRAARKHVWRTLIDVNAWPMERALLGQGARHILGPGQRLEQPFFQVDNGVLAQVEQRIQTAKHAVQQPLQLKPQDARTWFWPEQSELDADAALAFFRAQFQQDPLLKRLFMR</sequence>
<protein>
    <submittedName>
        <fullName evidence="2">DUF58 domain-containing protein</fullName>
    </submittedName>
</protein>
<dbReference type="Proteomes" id="UP000664417">
    <property type="component" value="Unassembled WGS sequence"/>
</dbReference>
<evidence type="ECO:0000313" key="3">
    <source>
        <dbReference type="Proteomes" id="UP000664417"/>
    </source>
</evidence>
<organism evidence="2 3">
    <name type="scientific">Acanthopleuribacter pedis</name>
    <dbReference type="NCBI Taxonomy" id="442870"/>
    <lineage>
        <taxon>Bacteria</taxon>
        <taxon>Pseudomonadati</taxon>
        <taxon>Acidobacteriota</taxon>
        <taxon>Holophagae</taxon>
        <taxon>Acanthopleuribacterales</taxon>
        <taxon>Acanthopleuribacteraceae</taxon>
        <taxon>Acanthopleuribacter</taxon>
    </lineage>
</organism>